<organism evidence="7 8">
    <name type="scientific">Venturia nashicola</name>
    <dbReference type="NCBI Taxonomy" id="86259"/>
    <lineage>
        <taxon>Eukaryota</taxon>
        <taxon>Fungi</taxon>
        <taxon>Dikarya</taxon>
        <taxon>Ascomycota</taxon>
        <taxon>Pezizomycotina</taxon>
        <taxon>Dothideomycetes</taxon>
        <taxon>Pleosporomycetidae</taxon>
        <taxon>Venturiales</taxon>
        <taxon>Venturiaceae</taxon>
        <taxon>Venturia</taxon>
    </lineage>
</organism>
<dbReference type="AlphaFoldDB" id="A0A4Z1PDA4"/>
<feature type="region of interest" description="Disordered" evidence="5">
    <location>
        <begin position="422"/>
        <end position="491"/>
    </location>
</feature>
<proteinExistence type="predicted"/>
<feature type="region of interest" description="Disordered" evidence="5">
    <location>
        <begin position="165"/>
        <end position="199"/>
    </location>
</feature>
<comment type="subcellular location">
    <subcellularLocation>
        <location evidence="1">Membrane</location>
        <topology evidence="1">Single-pass membrane protein</topology>
    </subcellularLocation>
</comment>
<feature type="region of interest" description="Disordered" evidence="5">
    <location>
        <begin position="247"/>
        <end position="334"/>
    </location>
</feature>
<evidence type="ECO:0000313" key="7">
    <source>
        <dbReference type="EMBL" id="TID26760.1"/>
    </source>
</evidence>
<gene>
    <name evidence="7" type="ORF">E6O75_ATG01253</name>
</gene>
<name>A0A4Z1PDA4_9PEZI</name>
<dbReference type="EMBL" id="SNSC02000002">
    <property type="protein sequence ID" value="TID26760.1"/>
    <property type="molecule type" value="Genomic_DNA"/>
</dbReference>
<feature type="transmembrane region" description="Helical" evidence="6">
    <location>
        <begin position="84"/>
        <end position="107"/>
    </location>
</feature>
<dbReference type="GO" id="GO:0071944">
    <property type="term" value="C:cell periphery"/>
    <property type="evidence" value="ECO:0007669"/>
    <property type="project" value="UniProtKB-ARBA"/>
</dbReference>
<feature type="compositionally biased region" description="Basic and acidic residues" evidence="5">
    <location>
        <begin position="176"/>
        <end position="189"/>
    </location>
</feature>
<evidence type="ECO:0000256" key="4">
    <source>
        <dbReference type="ARBA" id="ARBA00023136"/>
    </source>
</evidence>
<comment type="caution">
    <text evidence="7">The sequence shown here is derived from an EMBL/GenBank/DDBJ whole genome shotgun (WGS) entry which is preliminary data.</text>
</comment>
<keyword evidence="4 6" id="KW-0472">Membrane</keyword>
<evidence type="ECO:0000313" key="8">
    <source>
        <dbReference type="Proteomes" id="UP000298493"/>
    </source>
</evidence>
<feature type="transmembrane region" description="Helical" evidence="6">
    <location>
        <begin position="354"/>
        <end position="375"/>
    </location>
</feature>
<keyword evidence="3 6" id="KW-1133">Transmembrane helix</keyword>
<dbReference type="GO" id="GO:0016020">
    <property type="term" value="C:membrane"/>
    <property type="evidence" value="ECO:0007669"/>
    <property type="project" value="UniProtKB-SubCell"/>
</dbReference>
<feature type="compositionally biased region" description="Polar residues" evidence="5">
    <location>
        <begin position="310"/>
        <end position="334"/>
    </location>
</feature>
<keyword evidence="8" id="KW-1185">Reference proteome</keyword>
<evidence type="ECO:0000256" key="1">
    <source>
        <dbReference type="ARBA" id="ARBA00004167"/>
    </source>
</evidence>
<sequence>MTTIVPRSDSAMAETSISALTNGTPSALTNGASSALTNGASATTEIVPNATSLISSTSGSVNTTTAAEPDAPKEPTDTQGMPPMSIALVAIAVIVIVAMSLLGLGCWMTRRRRLPSVNEMVEVEEEMDELHELVQHILLDLLLAQQTLLVRRLLPLHHDLLNQYPEQQLEPNLQPDRIDPTEEENHRSDPSSNTSSNRCCMSISLSKNVESLTMYNKTVNCGMCQVSLPFDNGTGIWKPTNGTMFSNNTYGPHKPKPSSIDKSGKPPVWLFPNETAYANSSSSNNTATILPSSTGTTTNLEPAIRPNEDPGSNSKAGLNNNDGSNSSAGTSLTATENQTKAAGLTSSSSISTSAIVPAIVIPLTLTVLLVVALIWCCRHRRHKKSKDFEKAYADSSDSMNFTSSARLSRPLQEPAYVAWMDSPRQPPLPLPPPPRAYRPHPRTSSYYPSDHVRPQSPVVSAYEESIRDPTTSPRRDSAVSALNGEHEDAPLPALRDTHGRFMSWNYYHGQAYGCGRRQSGMSTMGNVDAFLSPPRGGFAGADRWVGNGVGLRGYGGNGALEGKPF</sequence>
<evidence type="ECO:0000256" key="6">
    <source>
        <dbReference type="SAM" id="Phobius"/>
    </source>
</evidence>
<accession>A0A4Z1PDA4</accession>
<feature type="compositionally biased region" description="Pro residues" evidence="5">
    <location>
        <begin position="424"/>
        <end position="436"/>
    </location>
</feature>
<feature type="compositionally biased region" description="Low complexity" evidence="5">
    <location>
        <begin position="275"/>
        <end position="288"/>
    </location>
</feature>
<dbReference type="Proteomes" id="UP000298493">
    <property type="component" value="Unassembled WGS sequence"/>
</dbReference>
<feature type="region of interest" description="Disordered" evidence="5">
    <location>
        <begin position="53"/>
        <end position="81"/>
    </location>
</feature>
<feature type="compositionally biased region" description="Polar residues" evidence="5">
    <location>
        <begin position="190"/>
        <end position="199"/>
    </location>
</feature>
<protein>
    <submittedName>
        <fullName evidence="7">Regulator of nonsense transcripts 2</fullName>
    </submittedName>
</protein>
<reference evidence="7 8" key="1">
    <citation type="submission" date="2019-04" db="EMBL/GenBank/DDBJ databases">
        <title>High contiguity whole genome sequence and gene annotation resource for two Venturia nashicola isolates.</title>
        <authorList>
            <person name="Prokchorchik M."/>
            <person name="Won K."/>
            <person name="Lee Y."/>
            <person name="Choi E.D."/>
            <person name="Segonzac C."/>
            <person name="Sohn K.H."/>
        </authorList>
    </citation>
    <scope>NUCLEOTIDE SEQUENCE [LARGE SCALE GENOMIC DNA]</scope>
    <source>
        <strain evidence="7 8">PRI2</strain>
    </source>
</reference>
<feature type="compositionally biased region" description="Polar residues" evidence="5">
    <location>
        <begin position="289"/>
        <end position="300"/>
    </location>
</feature>
<dbReference type="PANTHER" id="PTHR15549">
    <property type="entry name" value="PAIRED IMMUNOGLOBULIN-LIKE TYPE 2 RECEPTOR"/>
    <property type="match status" value="1"/>
</dbReference>
<keyword evidence="2 6" id="KW-0812">Transmembrane</keyword>
<dbReference type="InterPro" id="IPR051694">
    <property type="entry name" value="Immunoregulatory_rcpt-like"/>
</dbReference>
<evidence type="ECO:0000256" key="3">
    <source>
        <dbReference type="ARBA" id="ARBA00022989"/>
    </source>
</evidence>
<feature type="compositionally biased region" description="Polar residues" evidence="5">
    <location>
        <begin position="53"/>
        <end position="66"/>
    </location>
</feature>
<evidence type="ECO:0000256" key="2">
    <source>
        <dbReference type="ARBA" id="ARBA00022692"/>
    </source>
</evidence>
<evidence type="ECO:0000256" key="5">
    <source>
        <dbReference type="SAM" id="MobiDB-lite"/>
    </source>
</evidence>